<proteinExistence type="predicted"/>
<name>A0ACC2NA56_9HYME</name>
<comment type="caution">
    <text evidence="1">The sequence shown here is derived from an EMBL/GenBank/DDBJ whole genome shotgun (WGS) entry which is preliminary data.</text>
</comment>
<dbReference type="EMBL" id="CM056744">
    <property type="protein sequence ID" value="KAJ8667219.1"/>
    <property type="molecule type" value="Genomic_DNA"/>
</dbReference>
<organism evidence="1 2">
    <name type="scientific">Eretmocerus hayati</name>
    <dbReference type="NCBI Taxonomy" id="131215"/>
    <lineage>
        <taxon>Eukaryota</taxon>
        <taxon>Metazoa</taxon>
        <taxon>Ecdysozoa</taxon>
        <taxon>Arthropoda</taxon>
        <taxon>Hexapoda</taxon>
        <taxon>Insecta</taxon>
        <taxon>Pterygota</taxon>
        <taxon>Neoptera</taxon>
        <taxon>Endopterygota</taxon>
        <taxon>Hymenoptera</taxon>
        <taxon>Apocrita</taxon>
        <taxon>Proctotrupomorpha</taxon>
        <taxon>Chalcidoidea</taxon>
        <taxon>Aphelinidae</taxon>
        <taxon>Aphelininae</taxon>
        <taxon>Eretmocerus</taxon>
    </lineage>
</organism>
<gene>
    <name evidence="1" type="ORF">QAD02_008881</name>
</gene>
<dbReference type="Proteomes" id="UP001239111">
    <property type="component" value="Chromosome 4"/>
</dbReference>
<sequence length="399" mass="45990">MLSLRFLLMKLLLLNSVSWISSLHTKNLNREISLGPKTYLAGLTMYNTTLNYVACEDIDPSRKKCDLVVETHEFTGFLRRKSCLVSVHSKENHTLHPVARTFSFGKDEIIIAWGETHDENESPLLKINVVHPHDCRKGSIEIPVYDKSHDIGHVLERLLVLPHLDSYEAIYYDKEVCNRVCSVIFNSEGLTDGPSKPDLGLISKRPKEFVFPYQSNPNLRELGHCFTSMSEERLDASLIFTQHMRRTLYAETNKFRRTEISTAHGNLTLCKQESYDTNYLNCSQGNLKSWFNLTFPYNFQDSLIYNSGNGGILVFTGRKEQSEQTSYYKFSVTAFDNEKRAHKGVYVARSKCSNSHSRLHVNIFENESNEYCISFFERAHSARFIAKCFSRDFFMEESS</sequence>
<protein>
    <submittedName>
        <fullName evidence="1">Uncharacterized protein</fullName>
    </submittedName>
</protein>
<keyword evidence="2" id="KW-1185">Reference proteome</keyword>
<evidence type="ECO:0000313" key="2">
    <source>
        <dbReference type="Proteomes" id="UP001239111"/>
    </source>
</evidence>
<reference evidence="1" key="1">
    <citation type="submission" date="2023-04" db="EMBL/GenBank/DDBJ databases">
        <title>A chromosome-level genome assembly of the parasitoid wasp Eretmocerus hayati.</title>
        <authorList>
            <person name="Zhong Y."/>
            <person name="Liu S."/>
            <person name="Liu Y."/>
        </authorList>
    </citation>
    <scope>NUCLEOTIDE SEQUENCE</scope>
    <source>
        <strain evidence="1">ZJU_SS_LIU_2023</strain>
    </source>
</reference>
<evidence type="ECO:0000313" key="1">
    <source>
        <dbReference type="EMBL" id="KAJ8667219.1"/>
    </source>
</evidence>
<accession>A0ACC2NA56</accession>